<sequence>MGVMSDLSLAVQAAMPGVRADLERLVRIPSVAFPGFDHSHVSASAQAVEQLLREAGMETEIVTAATPEGEQGQPAVIGRLRAPEGAPTVLLYAHHDVQPPGDAEAWVQDDPFEPEERNGRLYGRGAADDKAGVMAHLAALRAFDGKPPVGVTIFLEGEEEFGSGSLLNLIQDHRDKLEADVVVIADSVNWKVGIPALTTSLRGLVNVFVDVQTLNQPVHSGLFGGPVPDSLTALCHVLAALHDENGDVAVEGLVARDASELDTDEESLRAESGMLPGTEFIGTGRLTSRQWTKPSATVLGISGPEPETAANALQGASRAKVSFRIAPGDNAESAFAAIKAHIEASAPWGATVSVTPEKGAADPCAIDATGPYFEAAREAFTTGWDGQEPVDVGIGGSIPMIAMFQEMFPQAAILVTGVEDPDSRAHGPNESVHLGEFERTCVAEAHLLANLAKLRK</sequence>
<evidence type="ECO:0000313" key="6">
    <source>
        <dbReference type="Proteomes" id="UP000662939"/>
    </source>
</evidence>
<dbReference type="Pfam" id="PF01546">
    <property type="entry name" value="Peptidase_M20"/>
    <property type="match status" value="1"/>
</dbReference>
<evidence type="ECO:0000256" key="2">
    <source>
        <dbReference type="ARBA" id="ARBA00022723"/>
    </source>
</evidence>
<dbReference type="GO" id="GO:0008233">
    <property type="term" value="F:peptidase activity"/>
    <property type="evidence" value="ECO:0007669"/>
    <property type="project" value="UniProtKB-KW"/>
</dbReference>
<keyword evidence="3" id="KW-0378">Hydrolase</keyword>
<dbReference type="EMBL" id="CP070496">
    <property type="protein sequence ID" value="QSB04507.1"/>
    <property type="molecule type" value="Genomic_DNA"/>
</dbReference>
<dbReference type="SUPFAM" id="SSF53187">
    <property type="entry name" value="Zn-dependent exopeptidases"/>
    <property type="match status" value="1"/>
</dbReference>
<dbReference type="PANTHER" id="PTHR43270:SF12">
    <property type="entry name" value="SUCCINYL-DIAMINOPIMELATE DESUCCINYLASE"/>
    <property type="match status" value="1"/>
</dbReference>
<dbReference type="InterPro" id="IPR011650">
    <property type="entry name" value="Peptidase_M20_dimer"/>
</dbReference>
<protein>
    <submittedName>
        <fullName evidence="5">Dipeptidase</fullName>
    </submittedName>
</protein>
<dbReference type="Gene3D" id="3.40.630.10">
    <property type="entry name" value="Zn peptidases"/>
    <property type="match status" value="1"/>
</dbReference>
<dbReference type="Gene3D" id="3.30.70.360">
    <property type="match status" value="1"/>
</dbReference>
<evidence type="ECO:0000256" key="3">
    <source>
        <dbReference type="ARBA" id="ARBA00022801"/>
    </source>
</evidence>
<reference evidence="5" key="1">
    <citation type="submission" date="2021-02" db="EMBL/GenBank/DDBJ databases">
        <title>Natronoglycomyces albus gen. nov., sp. nov, a haloalkaliphilic actinobacterium from a soda solonchak soil.</title>
        <authorList>
            <person name="Sorokin D.Y."/>
            <person name="Khijniak T.V."/>
            <person name="Zakharycheva A.P."/>
            <person name="Boueva O.V."/>
            <person name="Ariskina E.V."/>
            <person name="Hahnke R.L."/>
            <person name="Bunk B."/>
            <person name="Sproer C."/>
            <person name="Schumann P."/>
            <person name="Evtushenko L.I."/>
            <person name="Kublanov I.V."/>
        </authorList>
    </citation>
    <scope>NUCLEOTIDE SEQUENCE</scope>
    <source>
        <strain evidence="5">DSM 106290</strain>
    </source>
</reference>
<feature type="domain" description="Peptidase M20 dimerisation" evidence="4">
    <location>
        <begin position="201"/>
        <end position="348"/>
    </location>
</feature>
<keyword evidence="1" id="KW-0645">Protease</keyword>
<accession>A0A895XHT8</accession>
<dbReference type="NCBIfam" id="NF005914">
    <property type="entry name" value="PRK07907.1"/>
    <property type="match status" value="1"/>
</dbReference>
<dbReference type="InterPro" id="IPR002933">
    <property type="entry name" value="Peptidase_M20"/>
</dbReference>
<evidence type="ECO:0000313" key="5">
    <source>
        <dbReference type="EMBL" id="QSB04507.1"/>
    </source>
</evidence>
<gene>
    <name evidence="5" type="ORF">JQS30_12080</name>
</gene>
<dbReference type="PANTHER" id="PTHR43270">
    <property type="entry name" value="BETA-ALA-HIS DIPEPTIDASE"/>
    <property type="match status" value="1"/>
</dbReference>
<evidence type="ECO:0000256" key="1">
    <source>
        <dbReference type="ARBA" id="ARBA00022670"/>
    </source>
</evidence>
<proteinExistence type="predicted"/>
<dbReference type="Proteomes" id="UP000662939">
    <property type="component" value="Chromosome"/>
</dbReference>
<keyword evidence="2" id="KW-0479">Metal-binding</keyword>
<dbReference type="InterPro" id="IPR051458">
    <property type="entry name" value="Cyt/Met_Dipeptidase"/>
</dbReference>
<dbReference type="GO" id="GO:0006508">
    <property type="term" value="P:proteolysis"/>
    <property type="evidence" value="ECO:0007669"/>
    <property type="project" value="UniProtKB-KW"/>
</dbReference>
<dbReference type="Pfam" id="PF07687">
    <property type="entry name" value="M20_dimer"/>
    <property type="match status" value="1"/>
</dbReference>
<evidence type="ECO:0000259" key="4">
    <source>
        <dbReference type="Pfam" id="PF07687"/>
    </source>
</evidence>
<organism evidence="5 6">
    <name type="scientific">Natronoglycomyces albus</name>
    <dbReference type="NCBI Taxonomy" id="2811108"/>
    <lineage>
        <taxon>Bacteria</taxon>
        <taxon>Bacillati</taxon>
        <taxon>Actinomycetota</taxon>
        <taxon>Actinomycetes</taxon>
        <taxon>Glycomycetales</taxon>
        <taxon>Glycomycetaceae</taxon>
        <taxon>Natronoglycomyces</taxon>
    </lineage>
</organism>
<dbReference type="AlphaFoldDB" id="A0A895XHT8"/>
<name>A0A895XHT8_9ACTN</name>
<dbReference type="KEGG" id="nav:JQS30_12080"/>
<dbReference type="GO" id="GO:0046872">
    <property type="term" value="F:metal ion binding"/>
    <property type="evidence" value="ECO:0007669"/>
    <property type="project" value="UniProtKB-KW"/>
</dbReference>
<keyword evidence="6" id="KW-1185">Reference proteome</keyword>